<accession>A0A6G0YBK7</accession>
<protein>
    <recommendedName>
        <fullName evidence="3">N-acetyltransferase domain-containing protein</fullName>
    </recommendedName>
</protein>
<sequence>MFIKQFSGVSAINNVKKFVNKYNAEIDSDLKFIISWYTVNMDHNVHAFILYETSSEDEEFAASILLLSKCDFDPLNRQKKPHVLDFVYTIRSRRNRGYAAKLITRAQENFQFTVFCMNDETSKLIEKLKCIKNDTLSDSTNLNVFRWDSCENK</sequence>
<reference evidence="1 2" key="1">
    <citation type="submission" date="2019-08" db="EMBL/GenBank/DDBJ databases">
        <title>Whole genome of Aphis craccivora.</title>
        <authorList>
            <person name="Voronova N.V."/>
            <person name="Shulinski R.S."/>
            <person name="Bandarenka Y.V."/>
            <person name="Zhorov D.G."/>
            <person name="Warner D."/>
        </authorList>
    </citation>
    <scope>NUCLEOTIDE SEQUENCE [LARGE SCALE GENOMIC DNA]</scope>
    <source>
        <strain evidence="1">180601</strain>
        <tissue evidence="1">Whole Body</tissue>
    </source>
</reference>
<keyword evidence="2" id="KW-1185">Reference proteome</keyword>
<evidence type="ECO:0000313" key="1">
    <source>
        <dbReference type="EMBL" id="KAF0752740.1"/>
    </source>
</evidence>
<organism evidence="1 2">
    <name type="scientific">Aphis craccivora</name>
    <name type="common">Cowpea aphid</name>
    <dbReference type="NCBI Taxonomy" id="307492"/>
    <lineage>
        <taxon>Eukaryota</taxon>
        <taxon>Metazoa</taxon>
        <taxon>Ecdysozoa</taxon>
        <taxon>Arthropoda</taxon>
        <taxon>Hexapoda</taxon>
        <taxon>Insecta</taxon>
        <taxon>Pterygota</taxon>
        <taxon>Neoptera</taxon>
        <taxon>Paraneoptera</taxon>
        <taxon>Hemiptera</taxon>
        <taxon>Sternorrhyncha</taxon>
        <taxon>Aphidomorpha</taxon>
        <taxon>Aphidoidea</taxon>
        <taxon>Aphididae</taxon>
        <taxon>Aphidini</taxon>
        <taxon>Aphis</taxon>
        <taxon>Aphis</taxon>
    </lineage>
</organism>
<dbReference type="AlphaFoldDB" id="A0A6G0YBK7"/>
<dbReference type="EMBL" id="VUJU01004950">
    <property type="protein sequence ID" value="KAF0752740.1"/>
    <property type="molecule type" value="Genomic_DNA"/>
</dbReference>
<dbReference type="OrthoDB" id="6587211at2759"/>
<evidence type="ECO:0008006" key="3">
    <source>
        <dbReference type="Google" id="ProtNLM"/>
    </source>
</evidence>
<name>A0A6G0YBK7_APHCR</name>
<dbReference type="Proteomes" id="UP000478052">
    <property type="component" value="Unassembled WGS sequence"/>
</dbReference>
<comment type="caution">
    <text evidence="1">The sequence shown here is derived from an EMBL/GenBank/DDBJ whole genome shotgun (WGS) entry which is preliminary data.</text>
</comment>
<proteinExistence type="predicted"/>
<gene>
    <name evidence="1" type="ORF">FWK35_00024674</name>
</gene>
<evidence type="ECO:0000313" key="2">
    <source>
        <dbReference type="Proteomes" id="UP000478052"/>
    </source>
</evidence>